<name>A0ABX7P8T1_9BACT</name>
<sequence length="159" mass="17207">MMKRRSLYILLLCSLLFGLVLGAGISQSLFVMPAWFESPPSSLALISSQTAKSVAFWMPLQSALLGTLVAALVFNWRSPERRKLLVGALGVYVVMWIVSGVFFVPEITSLAAAASEGPYDASLAARGQRWLQLSWSRHALLAVGWLLVGGAIAKREVAS</sequence>
<organism evidence="2 3">
    <name type="scientific">Pyxidicoccus parkwayensis</name>
    <dbReference type="NCBI Taxonomy" id="2813578"/>
    <lineage>
        <taxon>Bacteria</taxon>
        <taxon>Pseudomonadati</taxon>
        <taxon>Myxococcota</taxon>
        <taxon>Myxococcia</taxon>
        <taxon>Myxococcales</taxon>
        <taxon>Cystobacterineae</taxon>
        <taxon>Myxococcaceae</taxon>
        <taxon>Pyxidicoccus</taxon>
    </lineage>
</organism>
<keyword evidence="3" id="KW-1185">Reference proteome</keyword>
<reference evidence="2 3" key="1">
    <citation type="submission" date="2021-02" db="EMBL/GenBank/DDBJ databases">
        <title>De Novo genome assembly of isolated myxobacteria.</title>
        <authorList>
            <person name="Stevens D.C."/>
        </authorList>
    </citation>
    <scope>NUCLEOTIDE SEQUENCE [LARGE SCALE GENOMIC DNA]</scope>
    <source>
        <strain evidence="3">SCPEA02</strain>
    </source>
</reference>
<keyword evidence="1" id="KW-0812">Transmembrane</keyword>
<dbReference type="Proteomes" id="UP000662747">
    <property type="component" value="Chromosome"/>
</dbReference>
<evidence type="ECO:0000256" key="1">
    <source>
        <dbReference type="SAM" id="Phobius"/>
    </source>
</evidence>
<keyword evidence="1" id="KW-1133">Transmembrane helix</keyword>
<dbReference type="EMBL" id="CP071090">
    <property type="protein sequence ID" value="QSQ26861.1"/>
    <property type="molecule type" value="Genomic_DNA"/>
</dbReference>
<evidence type="ECO:0000313" key="2">
    <source>
        <dbReference type="EMBL" id="QSQ26861.1"/>
    </source>
</evidence>
<dbReference type="RefSeq" id="WP_206728403.1">
    <property type="nucleotide sequence ID" value="NZ_CP071090.1"/>
</dbReference>
<feature type="transmembrane region" description="Helical" evidence="1">
    <location>
        <begin position="86"/>
        <end position="115"/>
    </location>
</feature>
<gene>
    <name evidence="2" type="ORF">JY651_18940</name>
</gene>
<protein>
    <submittedName>
        <fullName evidence="2">DUF1772 domain-containing protein</fullName>
    </submittedName>
</protein>
<evidence type="ECO:0000313" key="3">
    <source>
        <dbReference type="Proteomes" id="UP000662747"/>
    </source>
</evidence>
<keyword evidence="1" id="KW-0472">Membrane</keyword>
<feature type="transmembrane region" description="Helical" evidence="1">
    <location>
        <begin position="54"/>
        <end position="74"/>
    </location>
</feature>
<accession>A0ABX7P8T1</accession>
<proteinExistence type="predicted"/>